<reference evidence="2 3" key="1">
    <citation type="submission" date="2017-05" db="EMBL/GenBank/DDBJ databases">
        <authorList>
            <person name="Song R."/>
            <person name="Chenine A.L."/>
            <person name="Ruprecht R.M."/>
        </authorList>
    </citation>
    <scope>NUCLEOTIDE SEQUENCE [LARGE SCALE GENOMIC DNA]</scope>
    <source>
        <strain evidence="2 3">CECT 8663</strain>
    </source>
</reference>
<gene>
    <name evidence="2" type="ORF">PEV8663_01101</name>
</gene>
<name>A0A238K3I7_9RHOB</name>
<accession>A0A238K3I7</accession>
<evidence type="ECO:0000313" key="3">
    <source>
        <dbReference type="Proteomes" id="UP000220836"/>
    </source>
</evidence>
<dbReference type="AlphaFoldDB" id="A0A238K3I7"/>
<keyword evidence="1" id="KW-1133">Transmembrane helix</keyword>
<keyword evidence="1" id="KW-0472">Membrane</keyword>
<dbReference type="Proteomes" id="UP000220836">
    <property type="component" value="Unassembled WGS sequence"/>
</dbReference>
<dbReference type="OrthoDB" id="7869559at2"/>
<organism evidence="2 3">
    <name type="scientific">Pelagimonas varians</name>
    <dbReference type="NCBI Taxonomy" id="696760"/>
    <lineage>
        <taxon>Bacteria</taxon>
        <taxon>Pseudomonadati</taxon>
        <taxon>Pseudomonadota</taxon>
        <taxon>Alphaproteobacteria</taxon>
        <taxon>Rhodobacterales</taxon>
        <taxon>Roseobacteraceae</taxon>
        <taxon>Pelagimonas</taxon>
    </lineage>
</organism>
<feature type="transmembrane region" description="Helical" evidence="1">
    <location>
        <begin position="36"/>
        <end position="56"/>
    </location>
</feature>
<evidence type="ECO:0000256" key="1">
    <source>
        <dbReference type="SAM" id="Phobius"/>
    </source>
</evidence>
<feature type="transmembrane region" description="Helical" evidence="1">
    <location>
        <begin position="7"/>
        <end position="24"/>
    </location>
</feature>
<protein>
    <submittedName>
        <fullName evidence="2">Uncharacterized protein</fullName>
    </submittedName>
</protein>
<sequence length="79" mass="8592">MAKLIAILNVVAWSGFWSFGYLALTAGTEDPNQSTIAMLLAAGGAAIGLWAWLWLARHSEKIGYVKPANRVVKTDEEMV</sequence>
<keyword evidence="1" id="KW-0812">Transmembrane</keyword>
<dbReference type="EMBL" id="FXYH01000003">
    <property type="protein sequence ID" value="SMX37491.1"/>
    <property type="molecule type" value="Genomic_DNA"/>
</dbReference>
<keyword evidence="3" id="KW-1185">Reference proteome</keyword>
<evidence type="ECO:0000313" key="2">
    <source>
        <dbReference type="EMBL" id="SMX37491.1"/>
    </source>
</evidence>
<dbReference type="RefSeq" id="WP_097803614.1">
    <property type="nucleotide sequence ID" value="NZ_FXYH01000003.1"/>
</dbReference>
<proteinExistence type="predicted"/>